<feature type="chain" id="PRO_5004442873" description="UDP-N-acetylglucosamine--dolichyl-phosphate N-acetylglucosaminephosphotransferase" evidence="20">
    <location>
        <begin position="23"/>
        <end position="380"/>
    </location>
</feature>
<comment type="subcellular location">
    <subcellularLocation>
        <location evidence="2">Endoplasmic reticulum membrane</location>
        <topology evidence="2">Multi-pass membrane protein</topology>
    </subcellularLocation>
</comment>
<feature type="transmembrane region" description="Helical" evidence="19">
    <location>
        <begin position="107"/>
        <end position="126"/>
    </location>
</feature>
<evidence type="ECO:0000256" key="16">
    <source>
        <dbReference type="ARBA" id="ARBA00033238"/>
    </source>
</evidence>
<dbReference type="UniPathway" id="UPA00378"/>
<keyword evidence="11" id="KW-0256">Endoplasmic reticulum</keyword>
<dbReference type="Proteomes" id="UP000012073">
    <property type="component" value="Unassembled WGS sequence"/>
</dbReference>
<dbReference type="OrthoDB" id="10262326at2759"/>
<evidence type="ECO:0000256" key="2">
    <source>
        <dbReference type="ARBA" id="ARBA00004477"/>
    </source>
</evidence>
<dbReference type="PANTHER" id="PTHR10571:SF0">
    <property type="entry name" value="UDP-N-ACETYLGLUCOSAMINE--DOLICHYL-PHOSPHATE N-ACETYLGLUCOSAMINEPHOSPHOTRANSFERASE"/>
    <property type="match status" value="1"/>
</dbReference>
<dbReference type="OMA" id="LPHFNAR"/>
<feature type="transmembrane region" description="Helical" evidence="19">
    <location>
        <begin position="32"/>
        <end position="57"/>
    </location>
</feature>
<evidence type="ECO:0000313" key="22">
    <source>
        <dbReference type="Proteomes" id="UP000012073"/>
    </source>
</evidence>
<dbReference type="EC" id="2.7.8.15" evidence="5"/>
<feature type="transmembrane region" description="Helical" evidence="19">
    <location>
        <begin position="354"/>
        <end position="378"/>
    </location>
</feature>
<dbReference type="CDD" id="cd06855">
    <property type="entry name" value="GT_GPT_euk"/>
    <property type="match status" value="1"/>
</dbReference>
<accession>R7QPW5</accession>
<dbReference type="KEGG" id="ccp:CHC_T00007237001"/>
<evidence type="ECO:0000256" key="9">
    <source>
        <dbReference type="ARBA" id="ARBA00022692"/>
    </source>
</evidence>
<feature type="transmembrane region" description="Helical" evidence="19">
    <location>
        <begin position="138"/>
        <end position="160"/>
    </location>
</feature>
<feature type="transmembrane region" description="Helical" evidence="19">
    <location>
        <begin position="78"/>
        <end position="101"/>
    </location>
</feature>
<dbReference type="Gramene" id="CDF40522">
    <property type="protein sequence ID" value="CDF40522"/>
    <property type="gene ID" value="CHC_T00007237001"/>
</dbReference>
<proteinExistence type="inferred from homology"/>
<evidence type="ECO:0000256" key="18">
    <source>
        <dbReference type="ARBA" id="ARBA00045078"/>
    </source>
</evidence>
<evidence type="ECO:0000256" key="5">
    <source>
        <dbReference type="ARBA" id="ARBA00013225"/>
    </source>
</evidence>
<evidence type="ECO:0000256" key="19">
    <source>
        <dbReference type="SAM" id="Phobius"/>
    </source>
</evidence>
<keyword evidence="9 19" id="KW-0812">Transmembrane</keyword>
<comment type="similarity">
    <text evidence="4">Belongs to the glycosyltransferase 4 family.</text>
</comment>
<comment type="cofactor">
    <cofactor evidence="1">
        <name>Mg(2+)</name>
        <dbReference type="ChEBI" id="CHEBI:18420"/>
    </cofactor>
</comment>
<comment type="function">
    <text evidence="17">UDP-N-acetylglucosamine--dolichyl-phosphate N-acetylglucosaminephosphotransferase that operates in the biosynthetic pathway of dolichol-linked oligosaccharides, the glycan precursors employed in protein asparagine (N)-glycosylation. The assembly of dolichol-linked oligosaccharides begins on the cytosolic side of the endoplasmic reticulum membrane and finishes in its lumen. The sequential addition of sugars to dolichol pyrophosphate produces dolichol-linked oligosaccharides containing fourteen sugars, including two GlcNAcs, nine mannoses and three glucoses. Once assembled, the oligosaccharide is transferred from the lipid to nascent proteins by oligosaccharyltransferases. Catalyzes the initial step of dolichol-linked oligosaccharide biosynthesis, transfering GlcNAc-1-P from cytosolic UDP-GlcNAc onto the carrier lipid dolichyl phosphate (P-dolichol), yielding GlcNAc-P-P-dolichol embedded in the cytoplasmic leaflet of the endoplasmic reticulum membrane.</text>
</comment>
<evidence type="ECO:0000256" key="14">
    <source>
        <dbReference type="ARBA" id="ARBA00023136"/>
    </source>
</evidence>
<evidence type="ECO:0000256" key="17">
    <source>
        <dbReference type="ARBA" id="ARBA00044717"/>
    </source>
</evidence>
<feature type="transmembrane region" description="Helical" evidence="19">
    <location>
        <begin position="236"/>
        <end position="257"/>
    </location>
</feature>
<evidence type="ECO:0000256" key="3">
    <source>
        <dbReference type="ARBA" id="ARBA00004922"/>
    </source>
</evidence>
<reference evidence="22" key="1">
    <citation type="journal article" date="2013" name="Proc. Natl. Acad. Sci. U.S.A.">
        <title>Genome structure and metabolic features in the red seaweed Chondrus crispus shed light on evolution of the Archaeplastida.</title>
        <authorList>
            <person name="Collen J."/>
            <person name="Porcel B."/>
            <person name="Carre W."/>
            <person name="Ball S.G."/>
            <person name="Chaparro C."/>
            <person name="Tonon T."/>
            <person name="Barbeyron T."/>
            <person name="Michel G."/>
            <person name="Noel B."/>
            <person name="Valentin K."/>
            <person name="Elias M."/>
            <person name="Artiguenave F."/>
            <person name="Arun A."/>
            <person name="Aury J.M."/>
            <person name="Barbosa-Neto J.F."/>
            <person name="Bothwell J.H."/>
            <person name="Bouget F.Y."/>
            <person name="Brillet L."/>
            <person name="Cabello-Hurtado F."/>
            <person name="Capella-Gutierrez S."/>
            <person name="Charrier B."/>
            <person name="Cladiere L."/>
            <person name="Cock J.M."/>
            <person name="Coelho S.M."/>
            <person name="Colleoni C."/>
            <person name="Czjzek M."/>
            <person name="Da Silva C."/>
            <person name="Delage L."/>
            <person name="Denoeud F."/>
            <person name="Deschamps P."/>
            <person name="Dittami S.M."/>
            <person name="Gabaldon T."/>
            <person name="Gachon C.M."/>
            <person name="Groisillier A."/>
            <person name="Herve C."/>
            <person name="Jabbari K."/>
            <person name="Katinka M."/>
            <person name="Kloareg B."/>
            <person name="Kowalczyk N."/>
            <person name="Labadie K."/>
            <person name="Leblanc C."/>
            <person name="Lopez P.J."/>
            <person name="McLachlan D.H."/>
            <person name="Meslet-Cladiere L."/>
            <person name="Moustafa A."/>
            <person name="Nehr Z."/>
            <person name="Nyvall Collen P."/>
            <person name="Panaud O."/>
            <person name="Partensky F."/>
            <person name="Poulain J."/>
            <person name="Rensing S.A."/>
            <person name="Rousvoal S."/>
            <person name="Samson G."/>
            <person name="Symeonidi A."/>
            <person name="Weissenbach J."/>
            <person name="Zambounis A."/>
            <person name="Wincker P."/>
            <person name="Boyen C."/>
        </authorList>
    </citation>
    <scope>NUCLEOTIDE SEQUENCE [LARGE SCALE GENOMIC DNA]</scope>
    <source>
        <strain evidence="22">cv. Stackhouse</strain>
    </source>
</reference>
<gene>
    <name evidence="21" type="ORF">CHC_T00007237001</name>
</gene>
<comment type="pathway">
    <text evidence="3">Protein modification; protein glycosylation.</text>
</comment>
<protein>
    <recommendedName>
        <fullName evidence="6">UDP-N-acetylglucosamine--dolichyl-phosphate N-acetylglucosaminephosphotransferase</fullName>
        <ecNumber evidence="5">2.7.8.15</ecNumber>
    </recommendedName>
    <alternativeName>
        <fullName evidence="15">GlcNAc-1-P transferase</fullName>
    </alternativeName>
    <alternativeName>
        <fullName evidence="16">N-acetylglucosamine-1-phosphate transferase</fullName>
    </alternativeName>
</protein>
<keyword evidence="12" id="KW-0460">Magnesium</keyword>
<evidence type="ECO:0000313" key="21">
    <source>
        <dbReference type="EMBL" id="CDF40522.1"/>
    </source>
</evidence>
<comment type="catalytic activity">
    <reaction evidence="18">
        <text>a di-trans,poly-cis-dolichyl phosphate + UDP-N-acetyl-alpha-D-glucosamine = an N-acetyl-alpha-D-glucosaminyl-diphospho-di-trans,poly-cis-dolichol + UMP</text>
        <dbReference type="Rhea" id="RHEA:13289"/>
        <dbReference type="Rhea" id="RHEA-COMP:19498"/>
        <dbReference type="Rhea" id="RHEA-COMP:19507"/>
        <dbReference type="ChEBI" id="CHEBI:57683"/>
        <dbReference type="ChEBI" id="CHEBI:57705"/>
        <dbReference type="ChEBI" id="CHEBI:57865"/>
        <dbReference type="ChEBI" id="CHEBI:58427"/>
        <dbReference type="EC" id="2.7.8.15"/>
    </reaction>
    <physiologicalReaction direction="left-to-right" evidence="18">
        <dbReference type="Rhea" id="RHEA:13290"/>
    </physiologicalReaction>
</comment>
<dbReference type="PhylomeDB" id="R7QPW5"/>
<keyword evidence="22" id="KW-1185">Reference proteome</keyword>
<keyword evidence="8" id="KW-0808">Transferase</keyword>
<dbReference type="InterPro" id="IPR000715">
    <property type="entry name" value="Glycosyl_transferase_4"/>
</dbReference>
<dbReference type="GeneID" id="17318542"/>
<dbReference type="GO" id="GO:0006488">
    <property type="term" value="P:dolichol-linked oligosaccharide biosynthetic process"/>
    <property type="evidence" value="ECO:0007669"/>
    <property type="project" value="InterPro"/>
</dbReference>
<evidence type="ECO:0000256" key="15">
    <source>
        <dbReference type="ARBA" id="ARBA00029567"/>
    </source>
</evidence>
<evidence type="ECO:0000256" key="10">
    <source>
        <dbReference type="ARBA" id="ARBA00022723"/>
    </source>
</evidence>
<evidence type="ECO:0000256" key="4">
    <source>
        <dbReference type="ARBA" id="ARBA00009317"/>
    </source>
</evidence>
<keyword evidence="13 19" id="KW-1133">Transmembrane helix</keyword>
<dbReference type="EMBL" id="HG002195">
    <property type="protein sequence ID" value="CDF40522.1"/>
    <property type="molecule type" value="Genomic_DNA"/>
</dbReference>
<evidence type="ECO:0000256" key="11">
    <source>
        <dbReference type="ARBA" id="ARBA00022824"/>
    </source>
</evidence>
<dbReference type="STRING" id="2769.R7QPW5"/>
<evidence type="ECO:0000256" key="12">
    <source>
        <dbReference type="ARBA" id="ARBA00022842"/>
    </source>
</evidence>
<keyword evidence="7" id="KW-0328">Glycosyltransferase</keyword>
<feature type="transmembrane region" description="Helical" evidence="19">
    <location>
        <begin position="172"/>
        <end position="193"/>
    </location>
</feature>
<sequence>MGGFALLTCIAVLAFVCKEAQLADPLLLSRVLTVSFIAATCFLLVKHFIKVMVPLFLRANMCGRDINKRGTPAGERPIPEPLGLIPAAVYILVLCALHLVGDHNGDARLYTAAMACVTFMTLLGFADDVLDLKWRYKLVLPFIASMPLLVNYTGVTTVVMPPASGRLVDLGLGYYLYMSLLSIFCTNAINIYAGINGLEAGQSVVIGIFVLIHNALNINPTVPKDNIELLRAHHAFSMDMMIPFVAVTLGLLVHNWYPSRVFVGDTFCYFAGMTFAMAAILGHYALTLLLFFLPQIFNFLYSVPQLFGIVPCPRHRLPTFNQETGKLEAVKSHLNLVNLVLWITGPMTERALCVLLLVLQVVCCCGGLAVRGFVLTLISK</sequence>
<keyword evidence="14 19" id="KW-0472">Membrane</keyword>
<dbReference type="GO" id="GO:0003975">
    <property type="term" value="F:UDP-N-acetylglucosamine-dolichyl-phosphate N-acetylglucosaminephosphotransferase activity"/>
    <property type="evidence" value="ECO:0007669"/>
    <property type="project" value="UniProtKB-EC"/>
</dbReference>
<evidence type="ECO:0000256" key="8">
    <source>
        <dbReference type="ARBA" id="ARBA00022679"/>
    </source>
</evidence>
<dbReference type="GO" id="GO:0046872">
    <property type="term" value="F:metal ion binding"/>
    <property type="evidence" value="ECO:0007669"/>
    <property type="project" value="UniProtKB-KW"/>
</dbReference>
<keyword evidence="10" id="KW-0479">Metal-binding</keyword>
<evidence type="ECO:0000256" key="13">
    <source>
        <dbReference type="ARBA" id="ARBA00022989"/>
    </source>
</evidence>
<name>R7QPW5_CHOCR</name>
<dbReference type="RefSeq" id="XP_005710816.1">
    <property type="nucleotide sequence ID" value="XM_005710759.1"/>
</dbReference>
<dbReference type="GO" id="GO:0005789">
    <property type="term" value="C:endoplasmic reticulum membrane"/>
    <property type="evidence" value="ECO:0007669"/>
    <property type="project" value="UniProtKB-SubCell"/>
</dbReference>
<evidence type="ECO:0000256" key="6">
    <source>
        <dbReference type="ARBA" id="ARBA00017659"/>
    </source>
</evidence>
<dbReference type="Pfam" id="PF00953">
    <property type="entry name" value="Glycos_transf_4"/>
    <property type="match status" value="1"/>
</dbReference>
<keyword evidence="20" id="KW-0732">Signal</keyword>
<dbReference type="AlphaFoldDB" id="R7QPW5"/>
<organism evidence="21 22">
    <name type="scientific">Chondrus crispus</name>
    <name type="common">Carrageen Irish moss</name>
    <name type="synonym">Polymorpha crispa</name>
    <dbReference type="NCBI Taxonomy" id="2769"/>
    <lineage>
        <taxon>Eukaryota</taxon>
        <taxon>Rhodophyta</taxon>
        <taxon>Florideophyceae</taxon>
        <taxon>Rhodymeniophycidae</taxon>
        <taxon>Gigartinales</taxon>
        <taxon>Gigartinaceae</taxon>
        <taxon>Chondrus</taxon>
    </lineage>
</organism>
<evidence type="ECO:0000256" key="20">
    <source>
        <dbReference type="SAM" id="SignalP"/>
    </source>
</evidence>
<evidence type="ECO:0000256" key="7">
    <source>
        <dbReference type="ARBA" id="ARBA00022676"/>
    </source>
</evidence>
<dbReference type="GO" id="GO:0016757">
    <property type="term" value="F:glycosyltransferase activity"/>
    <property type="evidence" value="ECO:0007669"/>
    <property type="project" value="UniProtKB-KW"/>
</dbReference>
<dbReference type="InterPro" id="IPR033895">
    <property type="entry name" value="GPT"/>
</dbReference>
<evidence type="ECO:0000256" key="1">
    <source>
        <dbReference type="ARBA" id="ARBA00001946"/>
    </source>
</evidence>
<dbReference type="PANTHER" id="PTHR10571">
    <property type="entry name" value="UDP-N-ACETYLGLUCOSAMINE--DOLICHYL-PHOSPHATE N-ACETYLGLUCOSAMINEPHOSPHOTRANSFERASE"/>
    <property type="match status" value="1"/>
</dbReference>
<feature type="transmembrane region" description="Helical" evidence="19">
    <location>
        <begin position="269"/>
        <end position="293"/>
    </location>
</feature>
<feature type="signal peptide" evidence="20">
    <location>
        <begin position="1"/>
        <end position="22"/>
    </location>
</feature>